<dbReference type="InterPro" id="IPR038333">
    <property type="entry name" value="T1MK-like_N_sf"/>
</dbReference>
<comment type="catalytic activity">
    <reaction evidence="7">
        <text>a 2'-deoxyadenosine in DNA + S-adenosyl-L-methionine = an N(6)-methyl-2'-deoxyadenosine in DNA + S-adenosyl-L-homocysteine + H(+)</text>
        <dbReference type="Rhea" id="RHEA:15197"/>
        <dbReference type="Rhea" id="RHEA-COMP:12418"/>
        <dbReference type="Rhea" id="RHEA-COMP:12419"/>
        <dbReference type="ChEBI" id="CHEBI:15378"/>
        <dbReference type="ChEBI" id="CHEBI:57856"/>
        <dbReference type="ChEBI" id="CHEBI:59789"/>
        <dbReference type="ChEBI" id="CHEBI:90615"/>
        <dbReference type="ChEBI" id="CHEBI:90616"/>
        <dbReference type="EC" id="2.1.1.72"/>
    </reaction>
</comment>
<reference evidence="10 11" key="1">
    <citation type="submission" date="2020-06" db="EMBL/GenBank/DDBJ databases">
        <title>Genome sequence of Rhizobium sp strain ADMK78.</title>
        <authorList>
            <person name="Rahi P."/>
        </authorList>
    </citation>
    <scope>NUCLEOTIDE SEQUENCE [LARGE SCALE GENOMIC DNA]</scope>
    <source>
        <strain evidence="10 11">ADMK78</strain>
    </source>
</reference>
<dbReference type="InterPro" id="IPR052916">
    <property type="entry name" value="Type-I_RE_MTase_Subunit"/>
</dbReference>
<evidence type="ECO:0000256" key="1">
    <source>
        <dbReference type="ARBA" id="ARBA00006594"/>
    </source>
</evidence>
<dbReference type="Gene3D" id="1.20.1260.30">
    <property type="match status" value="1"/>
</dbReference>
<name>A0ABX6QLV4_9HYPH</name>
<dbReference type="Gene3D" id="3.40.50.150">
    <property type="entry name" value="Vaccinia Virus protein VP39"/>
    <property type="match status" value="1"/>
</dbReference>
<evidence type="ECO:0000256" key="7">
    <source>
        <dbReference type="ARBA" id="ARBA00047942"/>
    </source>
</evidence>
<keyword evidence="3 10" id="KW-0489">Methyltransferase</keyword>
<dbReference type="PANTHER" id="PTHR42998:SF1">
    <property type="entry name" value="TYPE I RESTRICTION ENZYME HINDI METHYLASE SUBUNIT"/>
    <property type="match status" value="1"/>
</dbReference>
<feature type="domain" description="N6 adenine-specific DNA methyltransferase N-terminal" evidence="9">
    <location>
        <begin position="8"/>
        <end position="140"/>
    </location>
</feature>
<dbReference type="InterPro" id="IPR029063">
    <property type="entry name" value="SAM-dependent_MTases_sf"/>
</dbReference>
<dbReference type="CDD" id="cd02440">
    <property type="entry name" value="AdoMet_MTases"/>
    <property type="match status" value="1"/>
</dbReference>
<dbReference type="InterPro" id="IPR003356">
    <property type="entry name" value="DNA_methylase_A-5"/>
</dbReference>
<dbReference type="GO" id="GO:0032259">
    <property type="term" value="P:methylation"/>
    <property type="evidence" value="ECO:0007669"/>
    <property type="project" value="UniProtKB-KW"/>
</dbReference>
<dbReference type="EMBL" id="CP058350">
    <property type="protein sequence ID" value="QLF69462.1"/>
    <property type="molecule type" value="Genomic_DNA"/>
</dbReference>
<evidence type="ECO:0000256" key="4">
    <source>
        <dbReference type="ARBA" id="ARBA00022679"/>
    </source>
</evidence>
<gene>
    <name evidence="10" type="ORF">FE840_007845</name>
</gene>
<dbReference type="RefSeq" id="WP_138285406.1">
    <property type="nucleotide sequence ID" value="NZ_CP058350.1"/>
</dbReference>
<dbReference type="Pfam" id="PF02384">
    <property type="entry name" value="N6_Mtase"/>
    <property type="match status" value="1"/>
</dbReference>
<protein>
    <recommendedName>
        <fullName evidence="2">site-specific DNA-methyltransferase (adenine-specific)</fullName>
        <ecNumber evidence="2">2.1.1.72</ecNumber>
    </recommendedName>
</protein>
<dbReference type="Proteomes" id="UP000308530">
    <property type="component" value="Chromosome"/>
</dbReference>
<dbReference type="PRINTS" id="PR00507">
    <property type="entry name" value="N12N6MTFRASE"/>
</dbReference>
<evidence type="ECO:0000256" key="3">
    <source>
        <dbReference type="ARBA" id="ARBA00022603"/>
    </source>
</evidence>
<dbReference type="Pfam" id="PF12161">
    <property type="entry name" value="HsdM_N"/>
    <property type="match status" value="1"/>
</dbReference>
<sequence>MDQITNVEKRLWGSADTLRANSNFASNEYFMPVMGLIFLRHAYSRFLKVREEIIPTLPSRGGVVRELTKEDFSRRGSIYLRPEAQFDTLVGLPEGESAAAALIAAMESIEADYETLKGLLPKQEYAELDDDVLRQVLRIFNDPALQKADGDVFGRIYEYFLTQFADQKAHDNGEFFTPVSIVETIVNVIEPTRGKVIDPACGSGGMFVQSAHFVEAMKANPNEQLTFYGMEKNPTTIRLAKMNLAVHGLDGDIQKAISYYEDPHQDHGPFDYVMANPPFNVDEIDAEKMKDDKRLSFGLPGVNKTGKVSNGNYIWMSFFHSYLSNRGRAGIVMSSQASSAGGKEAEVRQALVKTGDVDIMIALRGNFFYTRTVPCELWFFDKAKPEHLRDKVLMIDARHVFRKVTRKVYDFSPEQMRNLTAITWLYRGQTERFTALVQDYVETARAEAVGADFTGLLGAVDEAIAFFVAHLDAEEAPIEAAQQLRAQCDAFAAAAANLIAAPAEIAALNERLTAMQPVGDKAKTLIKEIDALFKLLQKAQEALAAKGEQQIAEQSGEAAAKRVTAEVRKLGSDGKKLLAAIVDARIVLTGDPSVQLTVTGSLKRFRYFEGQAHWLLSRFSDGELRDVQGLVKLVDHAELAANDYSLTPGRYVGIAPEVEDDEFDFEDVLREIHLELDGLNTEAAELAEVIAKNFEELLV</sequence>
<organism evidence="10 11">
    <name type="scientific">Peteryoungia desertarenae</name>
    <dbReference type="NCBI Taxonomy" id="1813451"/>
    <lineage>
        <taxon>Bacteria</taxon>
        <taxon>Pseudomonadati</taxon>
        <taxon>Pseudomonadota</taxon>
        <taxon>Alphaproteobacteria</taxon>
        <taxon>Hyphomicrobiales</taxon>
        <taxon>Rhizobiaceae</taxon>
        <taxon>Peteryoungia</taxon>
    </lineage>
</organism>
<accession>A0ABX6QLV4</accession>
<evidence type="ECO:0000259" key="8">
    <source>
        <dbReference type="Pfam" id="PF02384"/>
    </source>
</evidence>
<dbReference type="SUPFAM" id="SSF53335">
    <property type="entry name" value="S-adenosyl-L-methionine-dependent methyltransferases"/>
    <property type="match status" value="1"/>
</dbReference>
<keyword evidence="5" id="KW-0949">S-adenosyl-L-methionine</keyword>
<evidence type="ECO:0000313" key="11">
    <source>
        <dbReference type="Proteomes" id="UP000308530"/>
    </source>
</evidence>
<dbReference type="PANTHER" id="PTHR42998">
    <property type="entry name" value="TYPE I RESTRICTION ENZYME HINDVIIP M PROTEIN-RELATED"/>
    <property type="match status" value="1"/>
</dbReference>
<dbReference type="EC" id="2.1.1.72" evidence="2"/>
<dbReference type="GO" id="GO:0008168">
    <property type="term" value="F:methyltransferase activity"/>
    <property type="evidence" value="ECO:0007669"/>
    <property type="project" value="UniProtKB-KW"/>
</dbReference>
<comment type="similarity">
    <text evidence="1">Belongs to the N(4)/N(6)-methyltransferase family.</text>
</comment>
<evidence type="ECO:0000256" key="2">
    <source>
        <dbReference type="ARBA" id="ARBA00011900"/>
    </source>
</evidence>
<evidence type="ECO:0000256" key="5">
    <source>
        <dbReference type="ARBA" id="ARBA00022691"/>
    </source>
</evidence>
<evidence type="ECO:0000259" key="9">
    <source>
        <dbReference type="Pfam" id="PF12161"/>
    </source>
</evidence>
<feature type="domain" description="DNA methylase adenine-specific" evidence="8">
    <location>
        <begin position="149"/>
        <end position="422"/>
    </location>
</feature>
<keyword evidence="6" id="KW-0680">Restriction system</keyword>
<evidence type="ECO:0000313" key="10">
    <source>
        <dbReference type="EMBL" id="QLF69462.1"/>
    </source>
</evidence>
<evidence type="ECO:0000256" key="6">
    <source>
        <dbReference type="ARBA" id="ARBA00022747"/>
    </source>
</evidence>
<proteinExistence type="inferred from homology"/>
<keyword evidence="11" id="KW-1185">Reference proteome</keyword>
<keyword evidence="4" id="KW-0808">Transferase</keyword>
<dbReference type="InterPro" id="IPR022749">
    <property type="entry name" value="D12N6_MeTrfase_N"/>
</dbReference>